<evidence type="ECO:0000256" key="2">
    <source>
        <dbReference type="ARBA" id="ARBA00022617"/>
    </source>
</evidence>
<dbReference type="InterPro" id="IPR038297">
    <property type="entry name" value="CcmH/CycL/NrfF/Ccl2_sf"/>
</dbReference>
<evidence type="ECO:0000256" key="3">
    <source>
        <dbReference type="ARBA" id="ARBA00022723"/>
    </source>
</evidence>
<dbReference type="Proteomes" id="UP000034166">
    <property type="component" value="Unassembled WGS sequence"/>
</dbReference>
<dbReference type="AlphaFoldDB" id="A0A0M2SKV0"/>
<keyword evidence="8" id="KW-1185">Reference proteome</keyword>
<evidence type="ECO:0000256" key="4">
    <source>
        <dbReference type="ARBA" id="ARBA00023004"/>
    </source>
</evidence>
<keyword evidence="5" id="KW-1133">Transmembrane helix</keyword>
<evidence type="ECO:0000313" key="8">
    <source>
        <dbReference type="Proteomes" id="UP000034166"/>
    </source>
</evidence>
<dbReference type="GO" id="GO:0046872">
    <property type="term" value="F:metal ion binding"/>
    <property type="evidence" value="ECO:0007669"/>
    <property type="project" value="UniProtKB-KW"/>
</dbReference>
<keyword evidence="3 5" id="KW-0479">Metal-binding</keyword>
<accession>A0A0M2SKV0</accession>
<feature type="signal peptide" evidence="5">
    <location>
        <begin position="1"/>
        <end position="25"/>
    </location>
</feature>
<evidence type="ECO:0000256" key="1">
    <source>
        <dbReference type="ARBA" id="ARBA00010342"/>
    </source>
</evidence>
<dbReference type="EMBL" id="LAYY01000101">
    <property type="protein sequence ID" value="KKK33225.1"/>
    <property type="molecule type" value="Genomic_DNA"/>
</dbReference>
<gene>
    <name evidence="7" type="ORF">WQ57_25220</name>
</gene>
<reference evidence="7 8" key="1">
    <citation type="submission" date="2015-04" db="EMBL/GenBank/DDBJ databases">
        <title>Taxonomic description and genome sequence of Bacillus campisalis sp. nov., a novel member of the genus Bacillus isolated from solar saltern.</title>
        <authorList>
            <person name="Mathan Kumar R."/>
            <person name="Kaur G."/>
            <person name="Kumar A."/>
            <person name="Singh N.K."/>
            <person name="Kaur N."/>
            <person name="Kumar N."/>
            <person name="Mayilraj S."/>
        </authorList>
    </citation>
    <scope>NUCLEOTIDE SEQUENCE [LARGE SCALE GENOMIC DNA]</scope>
    <source>
        <strain evidence="7 8">SA2-6</strain>
    </source>
</reference>
<evidence type="ECO:0000313" key="7">
    <source>
        <dbReference type="EMBL" id="KKK33225.1"/>
    </source>
</evidence>
<keyword evidence="5" id="KW-0472">Membrane</keyword>
<feature type="chain" id="PRO_5011019787" description="Cytochrome c-type biogenesis protein" evidence="5">
    <location>
        <begin position="26"/>
        <end position="171"/>
    </location>
</feature>
<evidence type="ECO:0000256" key="5">
    <source>
        <dbReference type="RuleBase" id="RU364112"/>
    </source>
</evidence>
<dbReference type="RefSeq" id="WP_046526373.1">
    <property type="nucleotide sequence ID" value="NZ_LAYY01000101.1"/>
</dbReference>
<keyword evidence="4 5" id="KW-0408">Iron</keyword>
<keyword evidence="5" id="KW-0732">Signal</keyword>
<comment type="caution">
    <text evidence="7">The sequence shown here is derived from an EMBL/GenBank/DDBJ whole genome shotgun (WGS) entry which is preliminary data.</text>
</comment>
<dbReference type="InterPro" id="IPR005616">
    <property type="entry name" value="CcmH/CycL/Ccl2/NrfF_N"/>
</dbReference>
<feature type="transmembrane region" description="Helical" evidence="5">
    <location>
        <begin position="110"/>
        <end position="131"/>
    </location>
</feature>
<name>A0A0M2SKV0_9BACI</name>
<comment type="function">
    <text evidence="5">Possible subunit of a heme lyase.</text>
</comment>
<sequence>MKRKLAFCFLLLLFGLQSFLLQTHATETNNENDYKSPEFKAVASQFMCTCGCGQDHYACDMAGCANTDAFKADLISMMKKGMDKDEIREYYVGMLGEEILTAPEKKGFSLTAWVLPFAAIGGAGTGIFLLLRRWVSGRGKESTPEEVLAIEDEVEEEILSSIIDEERKKYL</sequence>
<feature type="domain" description="CcmH/CycL/Ccl2/NrfF N-terminal" evidence="6">
    <location>
        <begin position="21"/>
        <end position="143"/>
    </location>
</feature>
<dbReference type="Pfam" id="PF03918">
    <property type="entry name" value="CcmH"/>
    <property type="match status" value="1"/>
</dbReference>
<dbReference type="Gene3D" id="1.10.8.640">
    <property type="entry name" value="Cytochrome C biogenesis protein"/>
    <property type="match status" value="1"/>
</dbReference>
<keyword evidence="2 5" id="KW-0349">Heme</keyword>
<protein>
    <recommendedName>
        <fullName evidence="5">Cytochrome c-type biogenesis protein</fullName>
    </recommendedName>
</protein>
<dbReference type="OrthoDB" id="121848at2"/>
<evidence type="ECO:0000259" key="6">
    <source>
        <dbReference type="Pfam" id="PF03918"/>
    </source>
</evidence>
<proteinExistence type="inferred from homology"/>
<organism evidence="7 8">
    <name type="scientific">Mesobacillus campisalis</name>
    <dbReference type="NCBI Taxonomy" id="1408103"/>
    <lineage>
        <taxon>Bacteria</taxon>
        <taxon>Bacillati</taxon>
        <taxon>Bacillota</taxon>
        <taxon>Bacilli</taxon>
        <taxon>Bacillales</taxon>
        <taxon>Bacillaceae</taxon>
        <taxon>Mesobacillus</taxon>
    </lineage>
</organism>
<comment type="similarity">
    <text evidence="1 5">Belongs to the CcmH/CycL/Ccl2/NrfF family.</text>
</comment>
<dbReference type="PATRIC" id="fig|1408103.3.peg.5444"/>
<keyword evidence="5" id="KW-0812">Transmembrane</keyword>